<protein>
    <submittedName>
        <fullName evidence="1">Uncharacterized protein</fullName>
    </submittedName>
</protein>
<dbReference type="EMBL" id="JABSTQ010004346">
    <property type="protein sequence ID" value="KAG0442496.1"/>
    <property type="molecule type" value="Genomic_DNA"/>
</dbReference>
<sequence>MAKPLSAPAKSAQRDELTLLLEERLTDVEFLVEDGSDPPKVFKAHKMMLALRNEIFEAMFYGKLLEKDQVRITDLHPDGFFTFLK</sequence>
<gene>
    <name evidence="1" type="ORF">HPB47_015688</name>
</gene>
<evidence type="ECO:0000313" key="2">
    <source>
        <dbReference type="Proteomes" id="UP000805193"/>
    </source>
</evidence>
<keyword evidence="2" id="KW-1185">Reference proteome</keyword>
<dbReference type="Proteomes" id="UP000805193">
    <property type="component" value="Unassembled WGS sequence"/>
</dbReference>
<organism evidence="1 2">
    <name type="scientific">Ixodes persulcatus</name>
    <name type="common">Taiga tick</name>
    <dbReference type="NCBI Taxonomy" id="34615"/>
    <lineage>
        <taxon>Eukaryota</taxon>
        <taxon>Metazoa</taxon>
        <taxon>Ecdysozoa</taxon>
        <taxon>Arthropoda</taxon>
        <taxon>Chelicerata</taxon>
        <taxon>Arachnida</taxon>
        <taxon>Acari</taxon>
        <taxon>Parasitiformes</taxon>
        <taxon>Ixodida</taxon>
        <taxon>Ixodoidea</taxon>
        <taxon>Ixodidae</taxon>
        <taxon>Ixodinae</taxon>
        <taxon>Ixodes</taxon>
    </lineage>
</organism>
<evidence type="ECO:0000313" key="1">
    <source>
        <dbReference type="EMBL" id="KAG0442496.1"/>
    </source>
</evidence>
<proteinExistence type="predicted"/>
<comment type="caution">
    <text evidence="1">The sequence shown here is derived from an EMBL/GenBank/DDBJ whole genome shotgun (WGS) entry which is preliminary data.</text>
</comment>
<reference evidence="1 2" key="1">
    <citation type="journal article" date="2020" name="Cell">
        <title>Large-Scale Comparative Analyses of Tick Genomes Elucidate Their Genetic Diversity and Vector Capacities.</title>
        <authorList>
            <consortium name="Tick Genome and Microbiome Consortium (TIGMIC)"/>
            <person name="Jia N."/>
            <person name="Wang J."/>
            <person name="Shi W."/>
            <person name="Du L."/>
            <person name="Sun Y."/>
            <person name="Zhan W."/>
            <person name="Jiang J.F."/>
            <person name="Wang Q."/>
            <person name="Zhang B."/>
            <person name="Ji P."/>
            <person name="Bell-Sakyi L."/>
            <person name="Cui X.M."/>
            <person name="Yuan T.T."/>
            <person name="Jiang B.G."/>
            <person name="Yang W.F."/>
            <person name="Lam T.T."/>
            <person name="Chang Q.C."/>
            <person name="Ding S.J."/>
            <person name="Wang X.J."/>
            <person name="Zhu J.G."/>
            <person name="Ruan X.D."/>
            <person name="Zhao L."/>
            <person name="Wei J.T."/>
            <person name="Ye R.Z."/>
            <person name="Que T.C."/>
            <person name="Du C.H."/>
            <person name="Zhou Y.H."/>
            <person name="Cheng J.X."/>
            <person name="Dai P.F."/>
            <person name="Guo W.B."/>
            <person name="Han X.H."/>
            <person name="Huang E.J."/>
            <person name="Li L.F."/>
            <person name="Wei W."/>
            <person name="Gao Y.C."/>
            <person name="Liu J.Z."/>
            <person name="Shao H.Z."/>
            <person name="Wang X."/>
            <person name="Wang C.C."/>
            <person name="Yang T.C."/>
            <person name="Huo Q.B."/>
            <person name="Li W."/>
            <person name="Chen H.Y."/>
            <person name="Chen S.E."/>
            <person name="Zhou L.G."/>
            <person name="Ni X.B."/>
            <person name="Tian J.H."/>
            <person name="Sheng Y."/>
            <person name="Liu T."/>
            <person name="Pan Y.S."/>
            <person name="Xia L.Y."/>
            <person name="Li J."/>
            <person name="Zhao F."/>
            <person name="Cao W.C."/>
        </authorList>
    </citation>
    <scope>NUCLEOTIDE SEQUENCE [LARGE SCALE GENOMIC DNA]</scope>
    <source>
        <strain evidence="1">Iper-2018</strain>
    </source>
</reference>
<accession>A0AC60QSS9</accession>
<name>A0AC60QSS9_IXOPE</name>